<proteinExistence type="inferred from homology"/>
<evidence type="ECO:0000256" key="4">
    <source>
        <dbReference type="SAM" id="MobiDB-lite"/>
    </source>
</evidence>
<comment type="caution">
    <text evidence="5">The sequence shown here is derived from an EMBL/GenBank/DDBJ whole genome shotgun (WGS) entry which is preliminary data.</text>
</comment>
<keyword evidence="6" id="KW-1185">Reference proteome</keyword>
<dbReference type="NCBIfam" id="TIGR00756">
    <property type="entry name" value="PPR"/>
    <property type="match status" value="5"/>
</dbReference>
<dbReference type="PANTHER" id="PTHR47939:SF13">
    <property type="entry name" value="OS03G0201400 PROTEIN"/>
    <property type="match status" value="1"/>
</dbReference>
<gene>
    <name evidence="5" type="ORF">L1049_016602</name>
</gene>
<dbReference type="EMBL" id="JBBPBK010000003">
    <property type="protein sequence ID" value="KAK9288154.1"/>
    <property type="molecule type" value="Genomic_DNA"/>
</dbReference>
<dbReference type="PROSITE" id="PS51375">
    <property type="entry name" value="PPR"/>
    <property type="match status" value="4"/>
</dbReference>
<protein>
    <recommendedName>
        <fullName evidence="7">Pentatricopeptide repeat-containing protein</fullName>
    </recommendedName>
</protein>
<comment type="similarity">
    <text evidence="1">Belongs to the PPR family. P subfamily.</text>
</comment>
<evidence type="ECO:0000256" key="2">
    <source>
        <dbReference type="ARBA" id="ARBA00022737"/>
    </source>
</evidence>
<dbReference type="AlphaFoldDB" id="A0AAP0S6P7"/>
<dbReference type="Gene3D" id="1.25.40.10">
    <property type="entry name" value="Tetratricopeptide repeat domain"/>
    <property type="match status" value="3"/>
</dbReference>
<feature type="repeat" description="PPR" evidence="3">
    <location>
        <begin position="254"/>
        <end position="288"/>
    </location>
</feature>
<feature type="repeat" description="PPR" evidence="3">
    <location>
        <begin position="459"/>
        <end position="493"/>
    </location>
</feature>
<dbReference type="Pfam" id="PF01535">
    <property type="entry name" value="PPR"/>
    <property type="match status" value="4"/>
</dbReference>
<sequence>MLCRNKHGALSLSRSSSLFKIFTSSFLSRPRSSNGSPNFTNPNFTSTNPNKVTTKRRPISLTTHFRYVHNDLLPQTSQILDSDVNSICSLLSDQTLQTTSIDDLLKRFKERLSSKLVEQVLMNYRQLGRVRTLEFFSWAGLQMGFRFDDCVIEYMADFFGRRKLFDDLKCLLVTVSTNNGRVSCRTFSICIRFLGRQGRVREALCLFEEMETGFKCKPNNLVYNNMLYVLCKKETSGDLIDIAFSIFRRIKSPDTYSYSNILVGLCKFRRFETALEVFHEMGKTNLVPTRSAVNILIGELCLLSAKEGAIEKVRVNDFRRPFTILVPNVGSKSGAIEPATRVFWAVHEKGLLPSAFVVKQLILELCRLGNMREAVEILKVVEERKLACVQESYLIVIQGLCEHRWVEEACNLFGRMLSQGFKPKLVVYNCMICMLSKVGRLDDAERVFEIMNKNRCLPDNVTYTALIHAHGEVRNWEAAYGLLMEMLGLNWCPHFHTYSLVDKLLKEYGRLDLSIKLEGKLETQILHKHCKLGQLEEAYEKLRTMLEKGYYPPIYIRDSFERAFQKFGKWNIAHELLEKFDEVGKPEEAEVKS</sequence>
<evidence type="ECO:0008006" key="7">
    <source>
        <dbReference type="Google" id="ProtNLM"/>
    </source>
</evidence>
<accession>A0AAP0S6P7</accession>
<name>A0AAP0S6P7_LIQFO</name>
<keyword evidence="2" id="KW-0677">Repeat</keyword>
<dbReference type="PANTHER" id="PTHR47939">
    <property type="entry name" value="MEMBRANE-ASSOCIATED SALT-INDUCIBLE PROTEIN-LIKE"/>
    <property type="match status" value="1"/>
</dbReference>
<evidence type="ECO:0000313" key="6">
    <source>
        <dbReference type="Proteomes" id="UP001415857"/>
    </source>
</evidence>
<evidence type="ECO:0000256" key="1">
    <source>
        <dbReference type="ARBA" id="ARBA00007626"/>
    </source>
</evidence>
<feature type="repeat" description="PPR" evidence="3">
    <location>
        <begin position="424"/>
        <end position="458"/>
    </location>
</feature>
<evidence type="ECO:0000313" key="5">
    <source>
        <dbReference type="EMBL" id="KAK9288154.1"/>
    </source>
</evidence>
<feature type="repeat" description="PPR" evidence="3">
    <location>
        <begin position="389"/>
        <end position="423"/>
    </location>
</feature>
<dbReference type="InterPro" id="IPR050667">
    <property type="entry name" value="PPR-containing_protein"/>
</dbReference>
<organism evidence="5 6">
    <name type="scientific">Liquidambar formosana</name>
    <name type="common">Formosan gum</name>
    <dbReference type="NCBI Taxonomy" id="63359"/>
    <lineage>
        <taxon>Eukaryota</taxon>
        <taxon>Viridiplantae</taxon>
        <taxon>Streptophyta</taxon>
        <taxon>Embryophyta</taxon>
        <taxon>Tracheophyta</taxon>
        <taxon>Spermatophyta</taxon>
        <taxon>Magnoliopsida</taxon>
        <taxon>eudicotyledons</taxon>
        <taxon>Gunneridae</taxon>
        <taxon>Pentapetalae</taxon>
        <taxon>Saxifragales</taxon>
        <taxon>Altingiaceae</taxon>
        <taxon>Liquidambar</taxon>
    </lineage>
</organism>
<feature type="region of interest" description="Disordered" evidence="4">
    <location>
        <begin position="27"/>
        <end position="55"/>
    </location>
</feature>
<dbReference type="Pfam" id="PF13041">
    <property type="entry name" value="PPR_2"/>
    <property type="match status" value="2"/>
</dbReference>
<dbReference type="InterPro" id="IPR011990">
    <property type="entry name" value="TPR-like_helical_dom_sf"/>
</dbReference>
<dbReference type="Proteomes" id="UP001415857">
    <property type="component" value="Unassembled WGS sequence"/>
</dbReference>
<evidence type="ECO:0000256" key="3">
    <source>
        <dbReference type="PROSITE-ProRule" id="PRU00708"/>
    </source>
</evidence>
<feature type="compositionally biased region" description="Low complexity" evidence="4">
    <location>
        <begin position="36"/>
        <end position="50"/>
    </location>
</feature>
<reference evidence="5 6" key="1">
    <citation type="journal article" date="2024" name="Plant J.">
        <title>Genome sequences and population genomics reveal climatic adaptation and genomic divergence between two closely related sweetgum species.</title>
        <authorList>
            <person name="Xu W.Q."/>
            <person name="Ren C.Q."/>
            <person name="Zhang X.Y."/>
            <person name="Comes H.P."/>
            <person name="Liu X.H."/>
            <person name="Li Y.G."/>
            <person name="Kettle C.J."/>
            <person name="Jalonen R."/>
            <person name="Gaisberger H."/>
            <person name="Ma Y.Z."/>
            <person name="Qiu Y.X."/>
        </authorList>
    </citation>
    <scope>NUCLEOTIDE SEQUENCE [LARGE SCALE GENOMIC DNA]</scope>
    <source>
        <strain evidence="5">Hangzhou</strain>
    </source>
</reference>
<dbReference type="InterPro" id="IPR002885">
    <property type="entry name" value="PPR_rpt"/>
</dbReference>